<name>A0A0V1LVN3_9BILA</name>
<protein>
    <submittedName>
        <fullName evidence="2">Uncharacterized protein</fullName>
    </submittedName>
</protein>
<comment type="caution">
    <text evidence="2">The sequence shown here is derived from an EMBL/GenBank/DDBJ whole genome shotgun (WGS) entry which is preliminary data.</text>
</comment>
<sequence length="44" mass="4667">MQGQKPPTEGRGRTRDRNHPLKGAAEQGSAPTLTPLDAGTETTH</sequence>
<dbReference type="Proteomes" id="UP000054843">
    <property type="component" value="Unassembled WGS sequence"/>
</dbReference>
<reference evidence="2 3" key="1">
    <citation type="submission" date="2015-01" db="EMBL/GenBank/DDBJ databases">
        <title>Evolution of Trichinella species and genotypes.</title>
        <authorList>
            <person name="Korhonen P.K."/>
            <person name="Edoardo P."/>
            <person name="Giuseppe L.R."/>
            <person name="Gasser R.B."/>
        </authorList>
    </citation>
    <scope>NUCLEOTIDE SEQUENCE [LARGE SCALE GENOMIC DNA]</scope>
    <source>
        <strain evidence="2">ISS1980</strain>
    </source>
</reference>
<organism evidence="2 3">
    <name type="scientific">Trichinella papuae</name>
    <dbReference type="NCBI Taxonomy" id="268474"/>
    <lineage>
        <taxon>Eukaryota</taxon>
        <taxon>Metazoa</taxon>
        <taxon>Ecdysozoa</taxon>
        <taxon>Nematoda</taxon>
        <taxon>Enoplea</taxon>
        <taxon>Dorylaimia</taxon>
        <taxon>Trichinellida</taxon>
        <taxon>Trichinellidae</taxon>
        <taxon>Trichinella</taxon>
    </lineage>
</organism>
<gene>
    <name evidence="2" type="ORF">T10_739</name>
</gene>
<feature type="region of interest" description="Disordered" evidence="1">
    <location>
        <begin position="1"/>
        <end position="44"/>
    </location>
</feature>
<feature type="compositionally biased region" description="Basic and acidic residues" evidence="1">
    <location>
        <begin position="8"/>
        <end position="19"/>
    </location>
</feature>
<accession>A0A0V1LVN3</accession>
<evidence type="ECO:0000256" key="1">
    <source>
        <dbReference type="SAM" id="MobiDB-lite"/>
    </source>
</evidence>
<dbReference type="AlphaFoldDB" id="A0A0V1LVN3"/>
<proteinExistence type="predicted"/>
<keyword evidence="3" id="KW-1185">Reference proteome</keyword>
<evidence type="ECO:0000313" key="2">
    <source>
        <dbReference type="EMBL" id="KRZ63587.1"/>
    </source>
</evidence>
<evidence type="ECO:0000313" key="3">
    <source>
        <dbReference type="Proteomes" id="UP000054843"/>
    </source>
</evidence>
<dbReference type="EMBL" id="JYDO01002331">
    <property type="protein sequence ID" value="KRZ63587.1"/>
    <property type="molecule type" value="Genomic_DNA"/>
</dbReference>